<feature type="domain" description="SHSP" evidence="3">
    <location>
        <begin position="29"/>
        <end position="142"/>
    </location>
</feature>
<organism evidence="4 5">
    <name type="scientific">Clostridium thermobutyricum</name>
    <dbReference type="NCBI Taxonomy" id="29372"/>
    <lineage>
        <taxon>Bacteria</taxon>
        <taxon>Bacillati</taxon>
        <taxon>Bacillota</taxon>
        <taxon>Clostridia</taxon>
        <taxon>Eubacteriales</taxon>
        <taxon>Clostridiaceae</taxon>
        <taxon>Clostridium</taxon>
    </lineage>
</organism>
<keyword evidence="5" id="KW-1185">Reference proteome</keyword>
<dbReference type="Gene3D" id="2.60.40.790">
    <property type="match status" value="1"/>
</dbReference>
<evidence type="ECO:0000313" key="4">
    <source>
        <dbReference type="EMBL" id="ENZ00403.1"/>
    </source>
</evidence>
<dbReference type="InterPro" id="IPR008978">
    <property type="entry name" value="HSP20-like_chaperone"/>
</dbReference>
<name>N9XL34_9CLOT</name>
<dbReference type="EMBL" id="AGYT01000014">
    <property type="protein sequence ID" value="ENZ00403.1"/>
    <property type="molecule type" value="Genomic_DNA"/>
</dbReference>
<evidence type="ECO:0000256" key="1">
    <source>
        <dbReference type="PROSITE-ProRule" id="PRU00285"/>
    </source>
</evidence>
<gene>
    <name evidence="4" type="ORF">HMPREF1092_02569</name>
</gene>
<dbReference type="RefSeq" id="WP_002599030.1">
    <property type="nucleotide sequence ID" value="NZ_KB850956.1"/>
</dbReference>
<evidence type="ECO:0000313" key="5">
    <source>
        <dbReference type="Proteomes" id="UP000013097"/>
    </source>
</evidence>
<dbReference type="eggNOG" id="COG0071">
    <property type="taxonomic scope" value="Bacteria"/>
</dbReference>
<dbReference type="Pfam" id="PF00011">
    <property type="entry name" value="HSP20"/>
    <property type="match status" value="1"/>
</dbReference>
<evidence type="ECO:0000256" key="2">
    <source>
        <dbReference type="RuleBase" id="RU003616"/>
    </source>
</evidence>
<dbReference type="InterPro" id="IPR002068">
    <property type="entry name" value="A-crystallin/Hsp20_dom"/>
</dbReference>
<comment type="similarity">
    <text evidence="1 2">Belongs to the small heat shock protein (HSP20) family.</text>
</comment>
<dbReference type="HOGENOM" id="CLU_1674839_0_0_9"/>
<comment type="caution">
    <text evidence="4">The sequence shown here is derived from an EMBL/GenBank/DDBJ whole genome shotgun (WGS) entry which is preliminary data.</text>
</comment>
<dbReference type="CDD" id="cd06464">
    <property type="entry name" value="ACD_sHsps-like"/>
    <property type="match status" value="1"/>
</dbReference>
<dbReference type="PROSITE" id="PS01031">
    <property type="entry name" value="SHSP"/>
    <property type="match status" value="1"/>
</dbReference>
<evidence type="ECO:0000259" key="3">
    <source>
        <dbReference type="PROSITE" id="PS01031"/>
    </source>
</evidence>
<proteinExistence type="inferred from homology"/>
<dbReference type="PATRIC" id="fig|999411.4.peg.2511"/>
<dbReference type="AlphaFoldDB" id="N9XL34"/>
<reference evidence="4 5" key="1">
    <citation type="submission" date="2013-01" db="EMBL/GenBank/DDBJ databases">
        <title>The Genome Sequence of Clostridium colicanis 209318.</title>
        <authorList>
            <consortium name="The Broad Institute Genome Sequencing Platform"/>
            <person name="Earl A."/>
            <person name="Ward D."/>
            <person name="Feldgarden M."/>
            <person name="Gevers D."/>
            <person name="Courvalin P."/>
            <person name="Lambert T."/>
            <person name="Walker B."/>
            <person name="Young S.K."/>
            <person name="Zeng Q."/>
            <person name="Gargeya S."/>
            <person name="Fitzgerald M."/>
            <person name="Haas B."/>
            <person name="Abouelleil A."/>
            <person name="Alvarado L."/>
            <person name="Arachchi H.M."/>
            <person name="Berlin A.M."/>
            <person name="Chapman S.B."/>
            <person name="Dewar J."/>
            <person name="Goldberg J."/>
            <person name="Griggs A."/>
            <person name="Gujja S."/>
            <person name="Hansen M."/>
            <person name="Howarth C."/>
            <person name="Imamovic A."/>
            <person name="Larimer J."/>
            <person name="McCowan C."/>
            <person name="Murphy C."/>
            <person name="Neiman D."/>
            <person name="Pearson M."/>
            <person name="Priest M."/>
            <person name="Roberts A."/>
            <person name="Saif S."/>
            <person name="Shea T."/>
            <person name="Sisk P."/>
            <person name="Sykes S."/>
            <person name="Wortman J."/>
            <person name="Nusbaum C."/>
            <person name="Birren B."/>
        </authorList>
    </citation>
    <scope>NUCLEOTIDE SEQUENCE [LARGE SCALE GENOMIC DNA]</scope>
    <source>
        <strain evidence="4 5">209318</strain>
    </source>
</reference>
<accession>N9XL34</accession>
<dbReference type="SUPFAM" id="SSF49764">
    <property type="entry name" value="HSP20-like chaperones"/>
    <property type="match status" value="1"/>
</dbReference>
<sequence>MNNNQGIGFFKNLYLDMLNEIDSSDFFEEEVDQGDIEISIKNEEDKYLIQGFFPGIQKKDIKIDYKDDYLFMKIKRKKVFSNRGNMSVMMISQFNDYKKKFYIPDNDISNLKVSFKNHKLNLEIPKIIYNFKEENPVIIDVLDYEEE</sequence>
<protein>
    <recommendedName>
        <fullName evidence="3">SHSP domain-containing protein</fullName>
    </recommendedName>
</protein>
<dbReference type="Proteomes" id="UP000013097">
    <property type="component" value="Unassembled WGS sequence"/>
</dbReference>